<dbReference type="STRING" id="743721.Psesu_2198"/>
<evidence type="ECO:0000313" key="1">
    <source>
        <dbReference type="EMBL" id="ADV28033.1"/>
    </source>
</evidence>
<organism evidence="1 2">
    <name type="scientific">Pseudoxanthomonas suwonensis (strain 11-1)</name>
    <dbReference type="NCBI Taxonomy" id="743721"/>
    <lineage>
        <taxon>Bacteria</taxon>
        <taxon>Pseudomonadati</taxon>
        <taxon>Pseudomonadota</taxon>
        <taxon>Gammaproteobacteria</taxon>
        <taxon>Lysobacterales</taxon>
        <taxon>Lysobacteraceae</taxon>
        <taxon>Pseudoxanthomonas</taxon>
    </lineage>
</organism>
<dbReference type="Proteomes" id="UP000008632">
    <property type="component" value="Chromosome"/>
</dbReference>
<dbReference type="AlphaFoldDB" id="E6WV34"/>
<sequence length="561" mass="59167">MSRRTSNRQPAGARRGSWFLPLHQDAYFEALATGVVPCAASKPTSLGAMDHRMLRREAHGFDYGVVGLLELDCEPSARGYVLLGDCKAFWLQCDSDRSELEDKLELFEDTVPSALPLRVDAGMFEERGAVAGVVNGELSLPLNEPPQAVEQSSAGDGVTRIVSLSGAIAMARHRCLQLGVPVDSLPGVIRFSDGIARLGGWASSFLVGAVEGVVAAVATSVHASRDELLVVAEAAELLSGMDAAMGIELNDFAARLHERCGRDPGAAATAGKFRETIAKLTDNQLELTTARIDDSGQIGLRALMVFLLAPEPEELLRWLTARTDVGAGVSILAAVFSGLYAGLGRVPRHVKGPEGSSFLSIGLLSESMLGASIGYSMESAWSQQGEGLHVMKVRGLVFAHSITRPDPAVSALLEAVRGAGGVADVNAETGAITVGMSAGGATRTAIATVGPSRWFGDSPVVRLGLRLRRQGKGTLPRELLERLLDPELAPVIASLGGVSGEVVLSAEAALQDRDFIRTLGRVIIALHQRAESLGLVDQAEVIARKRTPARTRKKAAPDAAS</sequence>
<proteinExistence type="predicted"/>
<reference evidence="1 2" key="1">
    <citation type="submission" date="2011-01" db="EMBL/GenBank/DDBJ databases">
        <title>Complete sequence of Pseudoxanthomonas suwonensis 11-1.</title>
        <authorList>
            <consortium name="US DOE Joint Genome Institute"/>
            <person name="Lucas S."/>
            <person name="Copeland A."/>
            <person name="Lapidus A."/>
            <person name="Cheng J.-F."/>
            <person name="Goodwin L."/>
            <person name="Pitluck S."/>
            <person name="Teshima H."/>
            <person name="Detter J.C."/>
            <person name="Han C."/>
            <person name="Tapia R."/>
            <person name="Land M."/>
            <person name="Hauser L."/>
            <person name="Kyrpides N."/>
            <person name="Ivanova N."/>
            <person name="Ovchinnikova G."/>
            <person name="Siebers A.K."/>
            <person name="Allgaier M."/>
            <person name="Thelen M.P."/>
            <person name="Hugenholtz P."/>
            <person name="Gladden J."/>
            <person name="Woyke T."/>
        </authorList>
    </citation>
    <scope>NUCLEOTIDE SEQUENCE [LARGE SCALE GENOMIC DNA]</scope>
    <source>
        <strain evidence="2">11-1</strain>
    </source>
</reference>
<accession>E6WV34</accession>
<dbReference type="KEGG" id="psu:Psesu_2198"/>
<dbReference type="EMBL" id="CP002446">
    <property type="protein sequence ID" value="ADV28033.1"/>
    <property type="molecule type" value="Genomic_DNA"/>
</dbReference>
<dbReference type="HOGENOM" id="CLU_485608_0_0_6"/>
<name>E6WV34_PSEUU</name>
<protein>
    <submittedName>
        <fullName evidence="1">Uncharacterized protein</fullName>
    </submittedName>
</protein>
<evidence type="ECO:0000313" key="2">
    <source>
        <dbReference type="Proteomes" id="UP000008632"/>
    </source>
</evidence>
<gene>
    <name evidence="1" type="ordered locus">Psesu_2198</name>
</gene>
<keyword evidence="2" id="KW-1185">Reference proteome</keyword>